<dbReference type="InterPro" id="IPR038765">
    <property type="entry name" value="Papain-like_cys_pep_sf"/>
</dbReference>
<name>A0AAW0DMQ8_9AGAR</name>
<dbReference type="SUPFAM" id="SSF54001">
    <property type="entry name" value="Cysteine proteinases"/>
    <property type="match status" value="1"/>
</dbReference>
<feature type="compositionally biased region" description="Polar residues" evidence="1">
    <location>
        <begin position="462"/>
        <end position="475"/>
    </location>
</feature>
<evidence type="ECO:0008006" key="4">
    <source>
        <dbReference type="Google" id="ProtNLM"/>
    </source>
</evidence>
<feature type="compositionally biased region" description="Basic and acidic residues" evidence="1">
    <location>
        <begin position="574"/>
        <end position="609"/>
    </location>
</feature>
<organism evidence="2 3">
    <name type="scientific">Favolaschia claudopus</name>
    <dbReference type="NCBI Taxonomy" id="2862362"/>
    <lineage>
        <taxon>Eukaryota</taxon>
        <taxon>Fungi</taxon>
        <taxon>Dikarya</taxon>
        <taxon>Basidiomycota</taxon>
        <taxon>Agaricomycotina</taxon>
        <taxon>Agaricomycetes</taxon>
        <taxon>Agaricomycetidae</taxon>
        <taxon>Agaricales</taxon>
        <taxon>Marasmiineae</taxon>
        <taxon>Mycenaceae</taxon>
        <taxon>Favolaschia</taxon>
    </lineage>
</organism>
<feature type="region of interest" description="Disordered" evidence="1">
    <location>
        <begin position="574"/>
        <end position="626"/>
    </location>
</feature>
<dbReference type="AlphaFoldDB" id="A0AAW0DMQ8"/>
<dbReference type="Gene3D" id="3.40.395.10">
    <property type="entry name" value="Adenoviral Proteinase, Chain A"/>
    <property type="match status" value="1"/>
</dbReference>
<accession>A0AAW0DMQ8</accession>
<feature type="region of interest" description="Disordered" evidence="1">
    <location>
        <begin position="409"/>
        <end position="543"/>
    </location>
</feature>
<feature type="compositionally biased region" description="Low complexity" evidence="1">
    <location>
        <begin position="431"/>
        <end position="447"/>
    </location>
</feature>
<dbReference type="Proteomes" id="UP001362999">
    <property type="component" value="Unassembled WGS sequence"/>
</dbReference>
<evidence type="ECO:0000256" key="1">
    <source>
        <dbReference type="SAM" id="MobiDB-lite"/>
    </source>
</evidence>
<sequence length="878" mass="98439">MSSRPGVFTIPDGPEKLFLPPKSLPVSKLIKFTLPPQRKSTVFPDASDYLSEDLPTVGTFNVAEIVIPPSIVVKDLGRAILEDPEMKSIVLIHSPAHRDKADRYPLWLATIWSILERVREAKSLWRAALDPLHEALEKPATSSDAAANIQASLAALEVLPWDGGVEGFRAGGAVDGLARWFTKDWLQTDHEDQMLELLAADLGISDGSTSCIQTTYFAQALALAYANPTTYRAATQFGWLRRLGIAFATGSRLRLGTIVNQNENHWVALTVDCEKKMVGYGDGFGGKVPAGLRRHLDWWLYEHLGAKFKWIDVPVAKQNDAHSCGILAYSALAHWFDPERFPLPECTAASMVEERIKMFLRIVKRHRQKNGGNFADDARDYDFTFRHWLGMNSLATEIDVDDEVEIEEYAPRTDSPVGSVYSESAPDDSDSGSSNDSSSDRSPSPLRSHPPHSHHVRLSSPQGTSTVHNHSQLDSDSGEEEFPLTIATPSQSHDDIRPITPPPQKRTHSERATDTPHASPVKKKLKEKIRSATSSAMGILKKGSPSKVPALFRMSGWAKVKVLTQQGKEDVFAAEADERRDKAEERAIRERREKRAQEKRRKDGQNERQHRCREKKRLAREQLNGGGKKRKVDLRYWETASRHEIAEASRPAREITKRIKEKTRHPAGRKKRTGERRATYINWMTPFAWSSITAAQRKVGWGATDIARELQRVNHDFFQHLTPSTVRGWIENVGGFNQWKPSVLARADTGNIPGHNKGGPRGILSAHPEIVEDIIAQLTDLRVAGAPLSLAVARCLIIAIITERAPELFEHRFKDGSYFRVSDSFCRKFLDKTLAWSMRKGTKAAQKLPANAEEQCENAFLRRAETLTIGQLWKTPKK</sequence>
<comment type="caution">
    <text evidence="2">The sequence shown here is derived from an EMBL/GenBank/DDBJ whole genome shotgun (WGS) entry which is preliminary data.</text>
</comment>
<dbReference type="EMBL" id="JAWWNJ010000007">
    <property type="protein sequence ID" value="KAK7052782.1"/>
    <property type="molecule type" value="Genomic_DNA"/>
</dbReference>
<keyword evidence="3" id="KW-1185">Reference proteome</keyword>
<proteinExistence type="predicted"/>
<reference evidence="2 3" key="1">
    <citation type="journal article" date="2024" name="J Genomics">
        <title>Draft genome sequencing and assembly of Favolaschia claudopus CIRM-BRFM 2984 isolated from oak limbs.</title>
        <authorList>
            <person name="Navarro D."/>
            <person name="Drula E."/>
            <person name="Chaduli D."/>
            <person name="Cazenave R."/>
            <person name="Ahrendt S."/>
            <person name="Wang J."/>
            <person name="Lipzen A."/>
            <person name="Daum C."/>
            <person name="Barry K."/>
            <person name="Grigoriev I.V."/>
            <person name="Favel A."/>
            <person name="Rosso M.N."/>
            <person name="Martin F."/>
        </authorList>
    </citation>
    <scope>NUCLEOTIDE SEQUENCE [LARGE SCALE GENOMIC DNA]</scope>
    <source>
        <strain evidence="2 3">CIRM-BRFM 2984</strain>
    </source>
</reference>
<gene>
    <name evidence="2" type="ORF">R3P38DRAFT_3173095</name>
</gene>
<protein>
    <recommendedName>
        <fullName evidence="4">Ubiquitin-like protease family profile domain-containing protein</fullName>
    </recommendedName>
</protein>
<evidence type="ECO:0000313" key="2">
    <source>
        <dbReference type="EMBL" id="KAK7052782.1"/>
    </source>
</evidence>
<evidence type="ECO:0000313" key="3">
    <source>
        <dbReference type="Proteomes" id="UP001362999"/>
    </source>
</evidence>